<dbReference type="GO" id="GO:0070016">
    <property type="term" value="F:armadillo repeat domain binding"/>
    <property type="evidence" value="ECO:0007669"/>
    <property type="project" value="TreeGrafter"/>
</dbReference>
<sequence length="62" mass="7131">PQNSQLIWKQGRQLLRQYLQEVGYTDTILDVKSKRVRALLGLSSDASEKENRNQEPMVNGTE</sequence>
<dbReference type="GO" id="GO:0030425">
    <property type="term" value="C:dendrite"/>
    <property type="evidence" value="ECO:0007669"/>
    <property type="project" value="TreeGrafter"/>
</dbReference>
<protein>
    <submittedName>
        <fullName evidence="2">Striatin</fullName>
    </submittedName>
</protein>
<gene>
    <name evidence="2" type="ORF">N321_12437</name>
</gene>
<feature type="region of interest" description="Disordered" evidence="1">
    <location>
        <begin position="42"/>
        <end position="62"/>
    </location>
</feature>
<feature type="non-terminal residue" evidence="2">
    <location>
        <position position="1"/>
    </location>
</feature>
<keyword evidence="3" id="KW-1185">Reference proteome</keyword>
<dbReference type="GO" id="GO:0005516">
    <property type="term" value="F:calmodulin binding"/>
    <property type="evidence" value="ECO:0007669"/>
    <property type="project" value="TreeGrafter"/>
</dbReference>
<name>A0A094KT04_ANTCR</name>
<accession>A0A094KT04</accession>
<proteinExistence type="predicted"/>
<dbReference type="InterPro" id="IPR051488">
    <property type="entry name" value="WD_repeat_striatin"/>
</dbReference>
<dbReference type="GO" id="GO:0044877">
    <property type="term" value="F:protein-containing complex binding"/>
    <property type="evidence" value="ECO:0007669"/>
    <property type="project" value="TreeGrafter"/>
</dbReference>
<dbReference type="EMBL" id="KL355363">
    <property type="protein sequence ID" value="KFZ61730.1"/>
    <property type="molecule type" value="Genomic_DNA"/>
</dbReference>
<dbReference type="AlphaFoldDB" id="A0A094KT04"/>
<evidence type="ECO:0000256" key="1">
    <source>
        <dbReference type="SAM" id="MobiDB-lite"/>
    </source>
</evidence>
<dbReference type="PANTHER" id="PTHR15653:SF2">
    <property type="entry name" value="STRIATIN"/>
    <property type="match status" value="1"/>
</dbReference>
<feature type="non-terminal residue" evidence="2">
    <location>
        <position position="62"/>
    </location>
</feature>
<dbReference type="GO" id="GO:0051721">
    <property type="term" value="F:protein phosphatase 2A binding"/>
    <property type="evidence" value="ECO:0007669"/>
    <property type="project" value="TreeGrafter"/>
</dbReference>
<dbReference type="PANTHER" id="PTHR15653">
    <property type="entry name" value="STRIATIN"/>
    <property type="match status" value="1"/>
</dbReference>
<evidence type="ECO:0000313" key="3">
    <source>
        <dbReference type="Proteomes" id="UP000053620"/>
    </source>
</evidence>
<reference evidence="2 3" key="1">
    <citation type="submission" date="2014-04" db="EMBL/GenBank/DDBJ databases">
        <title>Genome evolution of avian class.</title>
        <authorList>
            <person name="Zhang G."/>
            <person name="Li C."/>
        </authorList>
    </citation>
    <scope>NUCLEOTIDE SEQUENCE [LARGE SCALE GENOMIC DNA]</scope>
    <source>
        <strain evidence="2">BGI_N321</strain>
    </source>
</reference>
<organism evidence="2 3">
    <name type="scientific">Antrostomus carolinensis</name>
    <name type="common">Chuck-will's-widow</name>
    <name type="synonym">Caprimulgus carolinensis</name>
    <dbReference type="NCBI Taxonomy" id="279965"/>
    <lineage>
        <taxon>Eukaryota</taxon>
        <taxon>Metazoa</taxon>
        <taxon>Chordata</taxon>
        <taxon>Craniata</taxon>
        <taxon>Vertebrata</taxon>
        <taxon>Euteleostomi</taxon>
        <taxon>Archelosauria</taxon>
        <taxon>Archosauria</taxon>
        <taxon>Dinosauria</taxon>
        <taxon>Saurischia</taxon>
        <taxon>Theropoda</taxon>
        <taxon>Coelurosauria</taxon>
        <taxon>Aves</taxon>
        <taxon>Neognathae</taxon>
        <taxon>Neoaves</taxon>
        <taxon>Strisores</taxon>
        <taxon>Caprimulgiformes</taxon>
        <taxon>Caprimulgidae</taxon>
        <taxon>Antrostomus</taxon>
    </lineage>
</organism>
<evidence type="ECO:0000313" key="2">
    <source>
        <dbReference type="EMBL" id="KFZ61730.1"/>
    </source>
</evidence>
<dbReference type="Proteomes" id="UP000053620">
    <property type="component" value="Unassembled WGS sequence"/>
</dbReference>